<dbReference type="PATRIC" id="fig|937777.3.peg.1214"/>
<dbReference type="InterPro" id="IPR013786">
    <property type="entry name" value="AcylCoA_DH/ox_N"/>
</dbReference>
<dbReference type="InterPro" id="IPR046373">
    <property type="entry name" value="Acyl-CoA_Oxase/DH_mid-dom_sf"/>
</dbReference>
<evidence type="ECO:0000256" key="4">
    <source>
        <dbReference type="ARBA" id="ARBA00022827"/>
    </source>
</evidence>
<comment type="similarity">
    <text evidence="2 6">Belongs to the acyl-CoA dehydrogenase family.</text>
</comment>
<dbReference type="InterPro" id="IPR006091">
    <property type="entry name" value="Acyl-CoA_Oxase/DH_mid-dom"/>
</dbReference>
<dbReference type="FunFam" id="1.20.140.10:FF:000001">
    <property type="entry name" value="Acyl-CoA dehydrogenase"/>
    <property type="match status" value="1"/>
</dbReference>
<reference evidence="11" key="1">
    <citation type="submission" date="2012-03" db="EMBL/GenBank/DDBJ databases">
        <title>Complete sequence of chromosome of Deinococcus peraridilitoris DSM 19664.</title>
        <authorList>
            <person name="Lucas S."/>
            <person name="Copeland A."/>
            <person name="Lapidus A."/>
            <person name="Glavina del Rio T."/>
            <person name="Dalin E."/>
            <person name="Tice H."/>
            <person name="Bruce D."/>
            <person name="Goodwin L."/>
            <person name="Pitluck S."/>
            <person name="Peters L."/>
            <person name="Mikhailova N."/>
            <person name="Lu M."/>
            <person name="Kyrpides N."/>
            <person name="Mavromatis K."/>
            <person name="Ivanova N."/>
            <person name="Brettin T."/>
            <person name="Detter J.C."/>
            <person name="Han C."/>
            <person name="Larimer F."/>
            <person name="Land M."/>
            <person name="Hauser L."/>
            <person name="Markowitz V."/>
            <person name="Cheng J.-F."/>
            <person name="Hugenholtz P."/>
            <person name="Woyke T."/>
            <person name="Wu D."/>
            <person name="Pukall R."/>
            <person name="Steenblock K."/>
            <person name="Brambilla E."/>
            <person name="Klenk H.-P."/>
            <person name="Eisen J.A."/>
        </authorList>
    </citation>
    <scope>NUCLEOTIDE SEQUENCE [LARGE SCALE GENOMIC DNA]</scope>
    <source>
        <strain evidence="11">DSM 19664 / LMG 22246 / CIP 109416 / KR-200</strain>
    </source>
</reference>
<dbReference type="EMBL" id="CP003382">
    <property type="protein sequence ID" value="AFZ66767.1"/>
    <property type="molecule type" value="Genomic_DNA"/>
</dbReference>
<comment type="cofactor">
    <cofactor evidence="1 6">
        <name>FAD</name>
        <dbReference type="ChEBI" id="CHEBI:57692"/>
    </cofactor>
</comment>
<dbReference type="PANTHER" id="PTHR43884:SF12">
    <property type="entry name" value="ISOVALERYL-COA DEHYDROGENASE, MITOCHONDRIAL-RELATED"/>
    <property type="match status" value="1"/>
</dbReference>
<evidence type="ECO:0000256" key="5">
    <source>
        <dbReference type="ARBA" id="ARBA00023002"/>
    </source>
</evidence>
<dbReference type="Gene3D" id="1.20.140.10">
    <property type="entry name" value="Butyryl-CoA Dehydrogenase, subunit A, domain 3"/>
    <property type="match status" value="1"/>
</dbReference>
<accession>L0A0R7</accession>
<dbReference type="Pfam" id="PF02771">
    <property type="entry name" value="Acyl-CoA_dh_N"/>
    <property type="match status" value="1"/>
</dbReference>
<dbReference type="FunFam" id="2.40.110.10:FF:000009">
    <property type="entry name" value="Acyl-CoA dehydrogenase"/>
    <property type="match status" value="1"/>
</dbReference>
<evidence type="ECO:0000256" key="1">
    <source>
        <dbReference type="ARBA" id="ARBA00001974"/>
    </source>
</evidence>
<dbReference type="OrthoDB" id="9802447at2"/>
<evidence type="ECO:0000256" key="3">
    <source>
        <dbReference type="ARBA" id="ARBA00022630"/>
    </source>
</evidence>
<dbReference type="PROSITE" id="PS00073">
    <property type="entry name" value="ACYL_COA_DH_2"/>
    <property type="match status" value="1"/>
</dbReference>
<dbReference type="SUPFAM" id="SSF56645">
    <property type="entry name" value="Acyl-CoA dehydrogenase NM domain-like"/>
    <property type="match status" value="1"/>
</dbReference>
<feature type="domain" description="Acyl-CoA dehydrogenase/oxidase N-terminal" evidence="9">
    <location>
        <begin position="8"/>
        <end position="118"/>
    </location>
</feature>
<proteinExistence type="inferred from homology"/>
<dbReference type="GO" id="GO:0050660">
    <property type="term" value="F:flavin adenine dinucleotide binding"/>
    <property type="evidence" value="ECO:0007669"/>
    <property type="project" value="InterPro"/>
</dbReference>
<gene>
    <name evidence="10" type="ordered locus">Deipe_1212</name>
</gene>
<evidence type="ECO:0000259" key="8">
    <source>
        <dbReference type="Pfam" id="PF02770"/>
    </source>
</evidence>
<dbReference type="AlphaFoldDB" id="L0A0R7"/>
<dbReference type="Pfam" id="PF02770">
    <property type="entry name" value="Acyl-CoA_dh_M"/>
    <property type="match status" value="1"/>
</dbReference>
<dbReference type="RefSeq" id="WP_015235075.1">
    <property type="nucleotide sequence ID" value="NC_019793.1"/>
</dbReference>
<dbReference type="InterPro" id="IPR006089">
    <property type="entry name" value="Acyl-CoA_DH_CS"/>
</dbReference>
<dbReference type="Gene3D" id="1.10.540.10">
    <property type="entry name" value="Acyl-CoA dehydrogenase/oxidase, N-terminal domain"/>
    <property type="match status" value="1"/>
</dbReference>
<keyword evidence="5 6" id="KW-0560">Oxidoreductase</keyword>
<dbReference type="HOGENOM" id="CLU_018204_0_2_0"/>
<dbReference type="InterPro" id="IPR036250">
    <property type="entry name" value="AcylCo_DH-like_C"/>
</dbReference>
<dbReference type="GO" id="GO:0003995">
    <property type="term" value="F:acyl-CoA dehydrogenase activity"/>
    <property type="evidence" value="ECO:0007669"/>
    <property type="project" value="InterPro"/>
</dbReference>
<keyword evidence="11" id="KW-1185">Reference proteome</keyword>
<dbReference type="FunFam" id="1.10.540.10:FF:000002">
    <property type="entry name" value="Acyl-CoA dehydrogenase FadE19"/>
    <property type="match status" value="1"/>
</dbReference>
<dbReference type="Pfam" id="PF00441">
    <property type="entry name" value="Acyl-CoA_dh_1"/>
    <property type="match status" value="1"/>
</dbReference>
<dbReference type="PANTHER" id="PTHR43884">
    <property type="entry name" value="ACYL-COA DEHYDROGENASE"/>
    <property type="match status" value="1"/>
</dbReference>
<dbReference type="Gene3D" id="2.40.110.10">
    <property type="entry name" value="Butyryl-CoA Dehydrogenase, subunit A, domain 2"/>
    <property type="match status" value="1"/>
</dbReference>
<dbReference type="eggNOG" id="COG1960">
    <property type="taxonomic scope" value="Bacteria"/>
</dbReference>
<dbReference type="PIRSF" id="PIRSF016578">
    <property type="entry name" value="HsaA"/>
    <property type="match status" value="1"/>
</dbReference>
<keyword evidence="3 6" id="KW-0285">Flavoprotein</keyword>
<dbReference type="STRING" id="937777.Deipe_1212"/>
<dbReference type="KEGG" id="dpd:Deipe_1212"/>
<dbReference type="Proteomes" id="UP000010467">
    <property type="component" value="Chromosome"/>
</dbReference>
<evidence type="ECO:0000313" key="11">
    <source>
        <dbReference type="Proteomes" id="UP000010467"/>
    </source>
</evidence>
<name>L0A0R7_DEIPD</name>
<evidence type="ECO:0000256" key="6">
    <source>
        <dbReference type="RuleBase" id="RU362125"/>
    </source>
</evidence>
<evidence type="ECO:0000313" key="10">
    <source>
        <dbReference type="EMBL" id="AFZ66767.1"/>
    </source>
</evidence>
<dbReference type="InterPro" id="IPR037069">
    <property type="entry name" value="AcylCoA_DH/ox_N_sf"/>
</dbReference>
<keyword evidence="4 6" id="KW-0274">FAD</keyword>
<evidence type="ECO:0000259" key="7">
    <source>
        <dbReference type="Pfam" id="PF00441"/>
    </source>
</evidence>
<feature type="domain" description="Acyl-CoA dehydrogenase/oxidase C-terminal" evidence="7">
    <location>
        <begin position="229"/>
        <end position="378"/>
    </location>
</feature>
<evidence type="ECO:0000256" key="2">
    <source>
        <dbReference type="ARBA" id="ARBA00009347"/>
    </source>
</evidence>
<dbReference type="InterPro" id="IPR009100">
    <property type="entry name" value="AcylCoA_DH/oxidase_NM_dom_sf"/>
</dbReference>
<feature type="domain" description="Acyl-CoA oxidase/dehydrogenase middle" evidence="8">
    <location>
        <begin position="122"/>
        <end position="217"/>
    </location>
</feature>
<sequence length="379" mass="41248">MDFNLPHEILQMQEMVRDFAVNTVEPLAHEIEETNRIPDSLMRQAAQLGLFGLSIPEEYGGVELDMVAKCAVYEALGHAHMGFGGVISAHASIGTTGLLALGNEEQKRRYLPRMASGELITGFAITEPSSGSDAANIRTRAEKRGNEYVLSGTKHYISNAPIAGLLTVIAITDPSQGPRGLSAFLVEMDTPGVTVGKIDDKMGQKGALSAEVIFEDCAVPASALLGEENTGYREALKILTNGRVGIAARATGAMERLIELSVNHAKLREQFGKPIAEFQAVQFMLSEMAVDMETSRCLWQKVAWMVDNGKNVGKDASIAKLHATEALSRVADKAVQIAGGMGYIKEYPIERWYRDQRLLRIYEGTSEIQKLIIARALLA</sequence>
<organism evidence="10 11">
    <name type="scientific">Deinococcus peraridilitoris (strain DSM 19664 / LMG 22246 / CIP 109416 / KR-200)</name>
    <dbReference type="NCBI Taxonomy" id="937777"/>
    <lineage>
        <taxon>Bacteria</taxon>
        <taxon>Thermotogati</taxon>
        <taxon>Deinococcota</taxon>
        <taxon>Deinococci</taxon>
        <taxon>Deinococcales</taxon>
        <taxon>Deinococcaceae</taxon>
        <taxon>Deinococcus</taxon>
    </lineage>
</organism>
<dbReference type="InterPro" id="IPR009075">
    <property type="entry name" value="AcylCo_DH/oxidase_C"/>
</dbReference>
<evidence type="ECO:0000259" key="9">
    <source>
        <dbReference type="Pfam" id="PF02771"/>
    </source>
</evidence>
<dbReference type="SUPFAM" id="SSF47203">
    <property type="entry name" value="Acyl-CoA dehydrogenase C-terminal domain-like"/>
    <property type="match status" value="1"/>
</dbReference>
<protein>
    <submittedName>
        <fullName evidence="10">Acyl-CoA dehydrogenase</fullName>
    </submittedName>
</protein>